<dbReference type="SUPFAM" id="SSF46785">
    <property type="entry name" value="Winged helix' DNA-binding domain"/>
    <property type="match status" value="1"/>
</dbReference>
<keyword evidence="2" id="KW-0238">DNA-binding</keyword>
<name>A0A4V2SWU4_9FIRM</name>
<accession>A0A4V2SWU4</accession>
<dbReference type="InterPro" id="IPR036388">
    <property type="entry name" value="WH-like_DNA-bd_sf"/>
</dbReference>
<dbReference type="Proteomes" id="UP000294813">
    <property type="component" value="Unassembled WGS sequence"/>
</dbReference>
<dbReference type="SMART" id="SM00347">
    <property type="entry name" value="HTH_MARR"/>
    <property type="match status" value="1"/>
</dbReference>
<keyword evidence="1" id="KW-0805">Transcription regulation</keyword>
<dbReference type="RefSeq" id="WP_131919612.1">
    <property type="nucleotide sequence ID" value="NZ_JAOQNU010000016.1"/>
</dbReference>
<dbReference type="AlphaFoldDB" id="A0A4V2SWU4"/>
<keyword evidence="3" id="KW-0804">Transcription</keyword>
<evidence type="ECO:0000256" key="2">
    <source>
        <dbReference type="ARBA" id="ARBA00023125"/>
    </source>
</evidence>
<dbReference type="EMBL" id="SLXT01000017">
    <property type="protein sequence ID" value="TCP63636.1"/>
    <property type="molecule type" value="Genomic_DNA"/>
</dbReference>
<gene>
    <name evidence="5" type="ORF">EDD73_11761</name>
</gene>
<dbReference type="Gene3D" id="1.10.10.10">
    <property type="entry name" value="Winged helix-like DNA-binding domain superfamily/Winged helix DNA-binding domain"/>
    <property type="match status" value="1"/>
</dbReference>
<keyword evidence="6" id="KW-1185">Reference proteome</keyword>
<feature type="domain" description="HTH marR-type" evidence="4">
    <location>
        <begin position="5"/>
        <end position="137"/>
    </location>
</feature>
<dbReference type="PROSITE" id="PS50995">
    <property type="entry name" value="HTH_MARR_2"/>
    <property type="match status" value="1"/>
</dbReference>
<protein>
    <submittedName>
        <fullName evidence="5">MarR family transcriptional regulator</fullName>
    </submittedName>
</protein>
<dbReference type="InterPro" id="IPR000835">
    <property type="entry name" value="HTH_MarR-typ"/>
</dbReference>
<proteinExistence type="predicted"/>
<comment type="caution">
    <text evidence="5">The sequence shown here is derived from an EMBL/GenBank/DDBJ whole genome shotgun (WGS) entry which is preliminary data.</text>
</comment>
<evidence type="ECO:0000313" key="5">
    <source>
        <dbReference type="EMBL" id="TCP63636.1"/>
    </source>
</evidence>
<dbReference type="GO" id="GO:0003677">
    <property type="term" value="F:DNA binding"/>
    <property type="evidence" value="ECO:0007669"/>
    <property type="project" value="UniProtKB-KW"/>
</dbReference>
<dbReference type="Pfam" id="PF01047">
    <property type="entry name" value="MarR"/>
    <property type="match status" value="1"/>
</dbReference>
<sequence length="141" mass="16313">MNKINLKLVVAMARSYNQLFAQIEKNVQAYGFTISEFGVLELLWHKGEQPIQKVAEKILVTSGTITYIIDKLQKKDFVVRKKCAKDKRVYYVSLTPKGEEVIADIFPKHQQFIDHLLADMDDNSKKILVRSLLEMKKSIKK</sequence>
<dbReference type="GO" id="GO:0003700">
    <property type="term" value="F:DNA-binding transcription factor activity"/>
    <property type="evidence" value="ECO:0007669"/>
    <property type="project" value="InterPro"/>
</dbReference>
<evidence type="ECO:0000313" key="6">
    <source>
        <dbReference type="Proteomes" id="UP000294813"/>
    </source>
</evidence>
<dbReference type="OrthoDB" id="2297442at2"/>
<organism evidence="5 6">
    <name type="scientific">Heliophilum fasciatum</name>
    <dbReference type="NCBI Taxonomy" id="35700"/>
    <lineage>
        <taxon>Bacteria</taxon>
        <taxon>Bacillati</taxon>
        <taxon>Bacillota</taxon>
        <taxon>Clostridia</taxon>
        <taxon>Eubacteriales</taxon>
        <taxon>Heliobacteriaceae</taxon>
        <taxon>Heliophilum</taxon>
    </lineage>
</organism>
<dbReference type="PANTHER" id="PTHR42756">
    <property type="entry name" value="TRANSCRIPTIONAL REGULATOR, MARR"/>
    <property type="match status" value="1"/>
</dbReference>
<evidence type="ECO:0000256" key="1">
    <source>
        <dbReference type="ARBA" id="ARBA00023015"/>
    </source>
</evidence>
<dbReference type="InterPro" id="IPR036390">
    <property type="entry name" value="WH_DNA-bd_sf"/>
</dbReference>
<evidence type="ECO:0000256" key="3">
    <source>
        <dbReference type="ARBA" id="ARBA00023163"/>
    </source>
</evidence>
<reference evidence="5 6" key="1">
    <citation type="submission" date="2019-03" db="EMBL/GenBank/DDBJ databases">
        <title>Genomic Encyclopedia of Type Strains, Phase IV (KMG-IV): sequencing the most valuable type-strain genomes for metagenomic binning, comparative biology and taxonomic classification.</title>
        <authorList>
            <person name="Goeker M."/>
        </authorList>
    </citation>
    <scope>NUCLEOTIDE SEQUENCE [LARGE SCALE GENOMIC DNA]</scope>
    <source>
        <strain evidence="5 6">DSM 11170</strain>
    </source>
</reference>
<evidence type="ECO:0000259" key="4">
    <source>
        <dbReference type="PROSITE" id="PS50995"/>
    </source>
</evidence>
<dbReference type="PANTHER" id="PTHR42756:SF1">
    <property type="entry name" value="TRANSCRIPTIONAL REPRESSOR OF EMRAB OPERON"/>
    <property type="match status" value="1"/>
</dbReference>